<evidence type="ECO:0008006" key="5">
    <source>
        <dbReference type="Google" id="ProtNLM"/>
    </source>
</evidence>
<feature type="region of interest" description="Disordered" evidence="1">
    <location>
        <begin position="163"/>
        <end position="250"/>
    </location>
</feature>
<proteinExistence type="predicted"/>
<keyword evidence="4" id="KW-1185">Reference proteome</keyword>
<evidence type="ECO:0000256" key="2">
    <source>
        <dbReference type="SAM" id="Phobius"/>
    </source>
</evidence>
<dbReference type="Proteomes" id="UP001491310">
    <property type="component" value="Unassembled WGS sequence"/>
</dbReference>
<dbReference type="Gene3D" id="2.60.120.260">
    <property type="entry name" value="Galactose-binding domain-like"/>
    <property type="match status" value="1"/>
</dbReference>
<keyword evidence="2" id="KW-0472">Membrane</keyword>
<feature type="compositionally biased region" description="Polar residues" evidence="1">
    <location>
        <begin position="173"/>
        <end position="204"/>
    </location>
</feature>
<comment type="caution">
    <text evidence="3">The sequence shown here is derived from an EMBL/GenBank/DDBJ whole genome shotgun (WGS) entry which is preliminary data.</text>
</comment>
<sequence>MARRSRSQDYRIFPHFLDSRQDWSIRLPAVRNLESWNIDLNQVYVLRGVSFNALTIPSQGVNVEVRAAKTTAELSTWSGNNPLCAAYKLTVDNLGTMVNCTQPMNARYMTIADVDGDNLPVCSMDALVSIPVTPSFPPAAAPASPPTAGMSSTWFPPLAPAGAQQALAPMQTGARQGSAAISPQAGTFGQLTPADSSQSQTYKAPNSPDGVSQLGGSSRPWRPAYAGGGGGGTYVTPGPPEGPVLGGGGYAPGIDAPMRPLLPAEAQSASSLSSTIAQTQPGGDSRFVLTNAGVIGIAAGAFLLVSIIIGGITFHIIKKESSESELVMGKKMPL</sequence>
<keyword evidence="2" id="KW-1133">Transmembrane helix</keyword>
<evidence type="ECO:0000256" key="1">
    <source>
        <dbReference type="SAM" id="MobiDB-lite"/>
    </source>
</evidence>
<evidence type="ECO:0000313" key="4">
    <source>
        <dbReference type="Proteomes" id="UP001491310"/>
    </source>
</evidence>
<accession>A0ABR2YXJ2</accession>
<gene>
    <name evidence="3" type="ORF">WJX75_004895</name>
</gene>
<dbReference type="EMBL" id="JALJOT010000003">
    <property type="protein sequence ID" value="KAK9916614.1"/>
    <property type="molecule type" value="Genomic_DNA"/>
</dbReference>
<organism evidence="3 4">
    <name type="scientific">Coccomyxa subellipsoidea</name>
    <dbReference type="NCBI Taxonomy" id="248742"/>
    <lineage>
        <taxon>Eukaryota</taxon>
        <taxon>Viridiplantae</taxon>
        <taxon>Chlorophyta</taxon>
        <taxon>core chlorophytes</taxon>
        <taxon>Trebouxiophyceae</taxon>
        <taxon>Trebouxiophyceae incertae sedis</taxon>
        <taxon>Coccomyxaceae</taxon>
        <taxon>Coccomyxa</taxon>
    </lineage>
</organism>
<evidence type="ECO:0000313" key="3">
    <source>
        <dbReference type="EMBL" id="KAK9916614.1"/>
    </source>
</evidence>
<feature type="transmembrane region" description="Helical" evidence="2">
    <location>
        <begin position="294"/>
        <end position="317"/>
    </location>
</feature>
<keyword evidence="2" id="KW-0812">Transmembrane</keyword>
<protein>
    <recommendedName>
        <fullName evidence="5">Transmembrane protein</fullName>
    </recommendedName>
</protein>
<reference evidence="3 4" key="1">
    <citation type="journal article" date="2024" name="Nat. Commun.">
        <title>Phylogenomics reveals the evolutionary origins of lichenization in chlorophyte algae.</title>
        <authorList>
            <person name="Puginier C."/>
            <person name="Libourel C."/>
            <person name="Otte J."/>
            <person name="Skaloud P."/>
            <person name="Haon M."/>
            <person name="Grisel S."/>
            <person name="Petersen M."/>
            <person name="Berrin J.G."/>
            <person name="Delaux P.M."/>
            <person name="Dal Grande F."/>
            <person name="Keller J."/>
        </authorList>
    </citation>
    <scope>NUCLEOTIDE SEQUENCE [LARGE SCALE GENOMIC DNA]</scope>
    <source>
        <strain evidence="3 4">SAG 216-7</strain>
    </source>
</reference>
<name>A0ABR2YXJ2_9CHLO</name>